<dbReference type="AlphaFoldDB" id="A0A4D6MR49"/>
<gene>
    <name evidence="1" type="ORF">DEO72_LG8g1933</name>
</gene>
<name>A0A4D6MR49_VIGUN</name>
<protein>
    <submittedName>
        <fullName evidence="1">Uncharacterized protein</fullName>
    </submittedName>
</protein>
<dbReference type="EMBL" id="CP039352">
    <property type="protein sequence ID" value="QCE03903.1"/>
    <property type="molecule type" value="Genomic_DNA"/>
</dbReference>
<sequence>MVSLSAHIKLLRCCALRVDSFCGVAGSLMAVPQWFRDLFPTLVVVVHLLPDENDDSMVVGVSVLQVQGFMAAQRWLNAAVAVVTGGC</sequence>
<accession>A0A4D6MR49</accession>
<keyword evidence="2" id="KW-1185">Reference proteome</keyword>
<evidence type="ECO:0000313" key="2">
    <source>
        <dbReference type="Proteomes" id="UP000501690"/>
    </source>
</evidence>
<proteinExistence type="predicted"/>
<organism evidence="1 2">
    <name type="scientific">Vigna unguiculata</name>
    <name type="common">Cowpea</name>
    <dbReference type="NCBI Taxonomy" id="3917"/>
    <lineage>
        <taxon>Eukaryota</taxon>
        <taxon>Viridiplantae</taxon>
        <taxon>Streptophyta</taxon>
        <taxon>Embryophyta</taxon>
        <taxon>Tracheophyta</taxon>
        <taxon>Spermatophyta</taxon>
        <taxon>Magnoliopsida</taxon>
        <taxon>eudicotyledons</taxon>
        <taxon>Gunneridae</taxon>
        <taxon>Pentapetalae</taxon>
        <taxon>rosids</taxon>
        <taxon>fabids</taxon>
        <taxon>Fabales</taxon>
        <taxon>Fabaceae</taxon>
        <taxon>Papilionoideae</taxon>
        <taxon>50 kb inversion clade</taxon>
        <taxon>NPAAA clade</taxon>
        <taxon>indigoferoid/millettioid clade</taxon>
        <taxon>Phaseoleae</taxon>
        <taxon>Vigna</taxon>
    </lineage>
</organism>
<reference evidence="1 2" key="1">
    <citation type="submission" date="2019-04" db="EMBL/GenBank/DDBJ databases">
        <title>An improved genome assembly and genetic linkage map for asparagus bean, Vigna unguiculata ssp. sesquipedialis.</title>
        <authorList>
            <person name="Xia Q."/>
            <person name="Zhang R."/>
            <person name="Dong Y."/>
        </authorList>
    </citation>
    <scope>NUCLEOTIDE SEQUENCE [LARGE SCALE GENOMIC DNA]</scope>
    <source>
        <tissue evidence="1">Leaf</tissue>
    </source>
</reference>
<dbReference type="Proteomes" id="UP000501690">
    <property type="component" value="Linkage Group LG8"/>
</dbReference>
<evidence type="ECO:0000313" key="1">
    <source>
        <dbReference type="EMBL" id="QCE03903.1"/>
    </source>
</evidence>